<dbReference type="InterPro" id="IPR013783">
    <property type="entry name" value="Ig-like_fold"/>
</dbReference>
<evidence type="ECO:0000313" key="2">
    <source>
        <dbReference type="Proteomes" id="UP000190814"/>
    </source>
</evidence>
<keyword evidence="2" id="KW-1185">Reference proteome</keyword>
<reference evidence="1 2" key="1">
    <citation type="submission" date="2017-02" db="EMBL/GenBank/DDBJ databases">
        <authorList>
            <person name="Peterson S.W."/>
        </authorList>
    </citation>
    <scope>NUCLEOTIDE SEQUENCE [LARGE SCALE GENOMIC DNA]</scope>
    <source>
        <strain evidence="1 2">ATCC 35992</strain>
    </source>
</reference>
<accession>A0A1T4VA24</accession>
<protein>
    <recommendedName>
        <fullName evidence="3">Fibronectin type-III domain-containing protein</fullName>
    </recommendedName>
</protein>
<dbReference type="EMBL" id="FUXZ01000003">
    <property type="protein sequence ID" value="SKA61746.1"/>
    <property type="molecule type" value="Genomic_DNA"/>
</dbReference>
<dbReference type="Gene3D" id="2.60.40.10">
    <property type="entry name" value="Immunoglobulins"/>
    <property type="match status" value="2"/>
</dbReference>
<organism evidence="1 2">
    <name type="scientific">Eubacterium uniforme</name>
    <dbReference type="NCBI Taxonomy" id="39495"/>
    <lineage>
        <taxon>Bacteria</taxon>
        <taxon>Bacillati</taxon>
        <taxon>Bacillota</taxon>
        <taxon>Clostridia</taxon>
        <taxon>Eubacteriales</taxon>
        <taxon>Eubacteriaceae</taxon>
        <taxon>Eubacterium</taxon>
    </lineage>
</organism>
<dbReference type="OrthoDB" id="2003046at2"/>
<dbReference type="RefSeq" id="WP_078765435.1">
    <property type="nucleotide sequence ID" value="NZ_FUXZ01000003.1"/>
</dbReference>
<sequence>MEIIKKRVTSVKLLASIVMAFAFMYIFSVNAFAGNLKQIGNSDNSVTMNWEGVKSSWTSTSTTTYTYENVRIGYAEIPIGADYATQSQCETTAKNNAINGQIVLPNPNEFTYTIPGLRAQSQYIIYVAYNVRSTSKYGTTRMYENNYLSCYALTKISKINNVAQKKWWKYALSVDVSWDQVPTIASSDVTYEVKFMDVKGRDIETKTSNYIGYSHAIKNNKIYTVKVRATRRANSNYQMNMGDEVTEWSDVQYLFTQPTVKYAKLAKGKLTISWNKISGVTSYDVYVSTKQSKGYKKVKTLKAKKKSYTIKKFKKKKLKKRQYFVYVVPNKKVAGKVIKKDVTYVYKVQKGVSTPSECYK</sequence>
<dbReference type="Proteomes" id="UP000190814">
    <property type="component" value="Unassembled WGS sequence"/>
</dbReference>
<evidence type="ECO:0008006" key="3">
    <source>
        <dbReference type="Google" id="ProtNLM"/>
    </source>
</evidence>
<gene>
    <name evidence="1" type="ORF">SAMN02745111_00547</name>
</gene>
<evidence type="ECO:0000313" key="1">
    <source>
        <dbReference type="EMBL" id="SKA61746.1"/>
    </source>
</evidence>
<proteinExistence type="predicted"/>
<dbReference type="AlphaFoldDB" id="A0A1T4VA24"/>
<name>A0A1T4VA24_9FIRM</name>